<sequence>MTIMTENIPKVDLTPTEIALRLSELLKSRISNRQINQLLEELGLQKHLKTRNGKSKWLLTEKGQKYGRVYLVTNTQGNWSGNQIKWSEEVINLLQQEPTRLTA</sequence>
<keyword evidence="2" id="KW-1185">Reference proteome</keyword>
<dbReference type="Proteomes" id="UP001055453">
    <property type="component" value="Chromosome"/>
</dbReference>
<organism evidence="1 2">
    <name type="scientific">Nostoc cf. commune SO-36</name>
    <dbReference type="NCBI Taxonomy" id="449208"/>
    <lineage>
        <taxon>Bacteria</taxon>
        <taxon>Bacillati</taxon>
        <taxon>Cyanobacteriota</taxon>
        <taxon>Cyanophyceae</taxon>
        <taxon>Nostocales</taxon>
        <taxon>Nostocaceae</taxon>
        <taxon>Nostoc</taxon>
    </lineage>
</organism>
<reference evidence="1" key="1">
    <citation type="submission" date="2022-04" db="EMBL/GenBank/DDBJ databases">
        <title>Complete genome sequence of a cyanobacterium, Nostoc sp. SO-36, isolated in Antarctica.</title>
        <authorList>
            <person name="Kanesaki Y."/>
            <person name="Effendi D."/>
            <person name="Sakamoto T."/>
            <person name="Ohtani S."/>
            <person name="Awai K."/>
        </authorList>
    </citation>
    <scope>NUCLEOTIDE SEQUENCE</scope>
    <source>
        <strain evidence="1">SO-36</strain>
    </source>
</reference>
<evidence type="ECO:0000313" key="1">
    <source>
        <dbReference type="EMBL" id="BDI17136.1"/>
    </source>
</evidence>
<name>A0ABN6Q1I1_NOSCO</name>
<proteinExistence type="predicted"/>
<accession>A0ABN6Q1I1</accession>
<evidence type="ECO:0000313" key="2">
    <source>
        <dbReference type="Proteomes" id="UP001055453"/>
    </source>
</evidence>
<protein>
    <submittedName>
        <fullName evidence="1">Uncharacterized protein</fullName>
    </submittedName>
</protein>
<dbReference type="EMBL" id="AP025732">
    <property type="protein sequence ID" value="BDI17136.1"/>
    <property type="molecule type" value="Genomic_DNA"/>
</dbReference>
<gene>
    <name evidence="1" type="ORF">ANSO36C_29380</name>
</gene>